<dbReference type="PANTHER" id="PTHR43024">
    <property type="entry name" value="UDP-N-ACETYLMURAMOYL-TRIPEPTIDE--D-ALANYL-D-ALANINE LIGASE"/>
    <property type="match status" value="1"/>
</dbReference>
<evidence type="ECO:0000256" key="5">
    <source>
        <dbReference type="ARBA" id="ARBA00022840"/>
    </source>
</evidence>
<dbReference type="Gene3D" id="3.90.190.20">
    <property type="entry name" value="Mur ligase, C-terminal domain"/>
    <property type="match status" value="1"/>
</dbReference>
<evidence type="ECO:0000256" key="4">
    <source>
        <dbReference type="ARBA" id="ARBA00022741"/>
    </source>
</evidence>
<evidence type="ECO:0000313" key="15">
    <source>
        <dbReference type="EMBL" id="AVP87527.1"/>
    </source>
</evidence>
<keyword evidence="8 10" id="KW-0131">Cell cycle</keyword>
<dbReference type="HAMAP" id="MF_02019">
    <property type="entry name" value="MurF"/>
    <property type="match status" value="1"/>
</dbReference>
<dbReference type="GO" id="GO:0047480">
    <property type="term" value="F:UDP-N-acetylmuramoyl-tripeptide-D-alanyl-D-alanine ligase activity"/>
    <property type="evidence" value="ECO:0007669"/>
    <property type="project" value="UniProtKB-UniRule"/>
</dbReference>
<dbReference type="InterPro" id="IPR005863">
    <property type="entry name" value="UDP-N-AcMur_synth"/>
</dbReference>
<dbReference type="Pfam" id="PF01225">
    <property type="entry name" value="Mur_ligase"/>
    <property type="match status" value="1"/>
</dbReference>
<dbReference type="InterPro" id="IPR051046">
    <property type="entry name" value="MurCDEF_CellWall_CoF430Synth"/>
</dbReference>
<keyword evidence="6 10" id="KW-0133">Cell shape</keyword>
<evidence type="ECO:0000259" key="12">
    <source>
        <dbReference type="Pfam" id="PF01225"/>
    </source>
</evidence>
<keyword evidence="5 10" id="KW-0067">ATP-binding</keyword>
<dbReference type="InterPro" id="IPR013221">
    <property type="entry name" value="Mur_ligase_cen"/>
</dbReference>
<gene>
    <name evidence="10" type="primary">murF</name>
    <name evidence="15" type="ORF">phytr_5840</name>
</gene>
<proteinExistence type="inferred from homology"/>
<protein>
    <recommendedName>
        <fullName evidence="10 11">UDP-N-acetylmuramoyl-tripeptide--D-alanyl-D-alanine ligase</fullName>
        <ecNumber evidence="10 11">6.3.2.10</ecNumber>
    </recommendedName>
    <alternativeName>
        <fullName evidence="10">D-alanyl-D-alanine-adding enzyme</fullName>
    </alternativeName>
</protein>
<dbReference type="GO" id="GO:0051301">
    <property type="term" value="P:cell division"/>
    <property type="evidence" value="ECO:0007669"/>
    <property type="project" value="UniProtKB-KW"/>
</dbReference>
<feature type="domain" description="Mur ligase central" evidence="14">
    <location>
        <begin position="106"/>
        <end position="299"/>
    </location>
</feature>
<keyword evidence="4 10" id="KW-0547">Nucleotide-binding</keyword>
<comment type="similarity">
    <text evidence="10">Belongs to the MurCDEF family. MurF subfamily.</text>
</comment>
<dbReference type="EMBL" id="CP027845">
    <property type="protein sequence ID" value="AVP87527.1"/>
    <property type="molecule type" value="Genomic_DNA"/>
</dbReference>
<dbReference type="Pfam" id="PF08245">
    <property type="entry name" value="Mur_ligase_M"/>
    <property type="match status" value="1"/>
</dbReference>
<evidence type="ECO:0000259" key="13">
    <source>
        <dbReference type="Pfam" id="PF02875"/>
    </source>
</evidence>
<evidence type="ECO:0000313" key="16">
    <source>
        <dbReference type="Proteomes" id="UP000241762"/>
    </source>
</evidence>
<dbReference type="InterPro" id="IPR004101">
    <property type="entry name" value="Mur_ligase_C"/>
</dbReference>
<evidence type="ECO:0000256" key="11">
    <source>
        <dbReference type="RuleBase" id="RU004136"/>
    </source>
</evidence>
<evidence type="ECO:0000256" key="6">
    <source>
        <dbReference type="ARBA" id="ARBA00022960"/>
    </source>
</evidence>
<keyword evidence="2 10" id="KW-0436">Ligase</keyword>
<feature type="domain" description="Mur ligase C-terminal" evidence="13">
    <location>
        <begin position="334"/>
        <end position="445"/>
    </location>
</feature>
<dbReference type="InterPro" id="IPR036615">
    <property type="entry name" value="Mur_ligase_C_dom_sf"/>
</dbReference>
<dbReference type="EC" id="6.3.2.10" evidence="10 11"/>
<evidence type="ECO:0000256" key="8">
    <source>
        <dbReference type="ARBA" id="ARBA00023306"/>
    </source>
</evidence>
<evidence type="ECO:0000256" key="7">
    <source>
        <dbReference type="ARBA" id="ARBA00022984"/>
    </source>
</evidence>
<dbReference type="Pfam" id="PF02875">
    <property type="entry name" value="Mur_ligase_C"/>
    <property type="match status" value="1"/>
</dbReference>
<comment type="function">
    <text evidence="10 11">Involved in cell wall formation. Catalyzes the final step in the synthesis of UDP-N-acetylmuramoyl-pentapeptide, the precursor of murein.</text>
</comment>
<dbReference type="Gene3D" id="3.40.1390.10">
    <property type="entry name" value="MurE/MurF, N-terminal domain"/>
    <property type="match status" value="1"/>
</dbReference>
<dbReference type="GO" id="GO:0005737">
    <property type="term" value="C:cytoplasm"/>
    <property type="evidence" value="ECO:0007669"/>
    <property type="project" value="UniProtKB-SubCell"/>
</dbReference>
<comment type="pathway">
    <text evidence="10 11">Cell wall biogenesis; peptidoglycan biosynthesis.</text>
</comment>
<dbReference type="Gene3D" id="3.40.1190.10">
    <property type="entry name" value="Mur-like, catalytic domain"/>
    <property type="match status" value="1"/>
</dbReference>
<keyword evidence="1 10" id="KW-0963">Cytoplasm</keyword>
<dbReference type="GO" id="GO:0009252">
    <property type="term" value="P:peptidoglycan biosynthetic process"/>
    <property type="evidence" value="ECO:0007669"/>
    <property type="project" value="UniProtKB-UniRule"/>
</dbReference>
<name>A0A2P1P8D8_9RICK</name>
<accession>A0A2P1P8D8</accession>
<dbReference type="InterPro" id="IPR036565">
    <property type="entry name" value="Mur-like_cat_sf"/>
</dbReference>
<dbReference type="RefSeq" id="WP_106874386.1">
    <property type="nucleotide sequence ID" value="NZ_CP027845.1"/>
</dbReference>
<dbReference type="SUPFAM" id="SSF63418">
    <property type="entry name" value="MurE/MurF N-terminal domain"/>
    <property type="match status" value="1"/>
</dbReference>
<evidence type="ECO:0000256" key="9">
    <source>
        <dbReference type="ARBA" id="ARBA00023316"/>
    </source>
</evidence>
<dbReference type="AlphaFoldDB" id="A0A2P1P8D8"/>
<dbReference type="SUPFAM" id="SSF53244">
    <property type="entry name" value="MurD-like peptide ligases, peptide-binding domain"/>
    <property type="match status" value="1"/>
</dbReference>
<evidence type="ECO:0000256" key="2">
    <source>
        <dbReference type="ARBA" id="ARBA00022598"/>
    </source>
</evidence>
<dbReference type="GO" id="GO:0005524">
    <property type="term" value="F:ATP binding"/>
    <property type="evidence" value="ECO:0007669"/>
    <property type="project" value="UniProtKB-UniRule"/>
</dbReference>
<comment type="subcellular location">
    <subcellularLocation>
        <location evidence="10 11">Cytoplasm</location>
    </subcellularLocation>
</comment>
<evidence type="ECO:0000256" key="3">
    <source>
        <dbReference type="ARBA" id="ARBA00022618"/>
    </source>
</evidence>
<keyword evidence="16" id="KW-1185">Reference proteome</keyword>
<dbReference type="OrthoDB" id="9800958at2"/>
<dbReference type="UniPathway" id="UPA00219"/>
<feature type="binding site" evidence="10">
    <location>
        <begin position="108"/>
        <end position="114"/>
    </location>
    <ligand>
        <name>ATP</name>
        <dbReference type="ChEBI" id="CHEBI:30616"/>
    </ligand>
</feature>
<dbReference type="SUPFAM" id="SSF53623">
    <property type="entry name" value="MurD-like peptide ligases, catalytic domain"/>
    <property type="match status" value="1"/>
</dbReference>
<organism evidence="15 16">
    <name type="scientific">Candidatus Phycorickettsia trachydisci</name>
    <dbReference type="NCBI Taxonomy" id="2115978"/>
    <lineage>
        <taxon>Bacteria</taxon>
        <taxon>Pseudomonadati</taxon>
        <taxon>Pseudomonadota</taxon>
        <taxon>Alphaproteobacteria</taxon>
        <taxon>Rickettsiales</taxon>
        <taxon>Rickettsiaceae</taxon>
        <taxon>Candidatus Phycorickettsia</taxon>
    </lineage>
</organism>
<dbReference type="GO" id="GO:0008360">
    <property type="term" value="P:regulation of cell shape"/>
    <property type="evidence" value="ECO:0007669"/>
    <property type="project" value="UniProtKB-KW"/>
</dbReference>
<dbReference type="InterPro" id="IPR035911">
    <property type="entry name" value="MurE/MurF_N"/>
</dbReference>
<dbReference type="KEGG" id="ptc:phytr_5840"/>
<dbReference type="GO" id="GO:0071555">
    <property type="term" value="P:cell wall organization"/>
    <property type="evidence" value="ECO:0007669"/>
    <property type="project" value="UniProtKB-KW"/>
</dbReference>
<sequence>MKYIWSKEDLSLALNQDIGFDGGPVSSNSKEIKPGDIFIALKGGKTDGHNYIEDALKRDASFVIASHIPSKLKQTEKIIIVEDTYQALLSLAAFRRRQSKAKFISITGSCGKTSTKFYLTQILSKFAKSTCSQASFNNYLGVPLTLASLPLDAEYVVMEIGTNHLDEIKPLAQLVKSDIAIITNVLSAHIGNFSSFHELVYEKAQIFQGTLPNAIGIINKSLDTKCLEIIQKEATLNGIQKLLYFGGEKSQVDAAVLDYKLLDNSLAQVQIQVGNMILNYTTGVIGKHNAANFLAIILACMHLELDLDKVLTSFKDLKNIDGRGKIISVTKFDKSFKIIDDAFNANPGSTSAALENFAHFQSEQKVVVLSDMLELGKDSLTFHQNLKPTLIKSGAYKFIAVGEMMKHLYDHVEGIEKHFFQDTNKLLASIHDLIVDGDVLLFKGSKSTNLHQAVDFLKN</sequence>
<dbReference type="GO" id="GO:0008766">
    <property type="term" value="F:UDP-N-acetylmuramoylalanyl-D-glutamyl-2,6-diaminopimelate-D-alanyl-D-alanine ligase activity"/>
    <property type="evidence" value="ECO:0007669"/>
    <property type="project" value="RHEA"/>
</dbReference>
<dbReference type="InterPro" id="IPR000713">
    <property type="entry name" value="Mur_ligase_N"/>
</dbReference>
<dbReference type="Proteomes" id="UP000241762">
    <property type="component" value="Chromosome"/>
</dbReference>
<evidence type="ECO:0000256" key="1">
    <source>
        <dbReference type="ARBA" id="ARBA00022490"/>
    </source>
</evidence>
<comment type="catalytic activity">
    <reaction evidence="10 11">
        <text>D-alanyl-D-alanine + UDP-N-acetyl-alpha-D-muramoyl-L-alanyl-gamma-D-glutamyl-meso-2,6-diaminopimelate + ATP = UDP-N-acetyl-alpha-D-muramoyl-L-alanyl-gamma-D-glutamyl-meso-2,6-diaminopimeloyl-D-alanyl-D-alanine + ADP + phosphate + H(+)</text>
        <dbReference type="Rhea" id="RHEA:28374"/>
        <dbReference type="ChEBI" id="CHEBI:15378"/>
        <dbReference type="ChEBI" id="CHEBI:30616"/>
        <dbReference type="ChEBI" id="CHEBI:43474"/>
        <dbReference type="ChEBI" id="CHEBI:57822"/>
        <dbReference type="ChEBI" id="CHEBI:61386"/>
        <dbReference type="ChEBI" id="CHEBI:83905"/>
        <dbReference type="ChEBI" id="CHEBI:456216"/>
        <dbReference type="EC" id="6.3.2.10"/>
    </reaction>
</comment>
<keyword evidence="7 10" id="KW-0573">Peptidoglycan synthesis</keyword>
<dbReference type="PANTHER" id="PTHR43024:SF1">
    <property type="entry name" value="UDP-N-ACETYLMURAMOYL-TRIPEPTIDE--D-ALANYL-D-ALANINE LIGASE"/>
    <property type="match status" value="1"/>
</dbReference>
<reference evidence="15 16" key="1">
    <citation type="submission" date="2018-03" db="EMBL/GenBank/DDBJ databases">
        <title>A gene transfer event suggests a long-term partnership between eustigmatophyte algae and a novel lineage of endosymbiotic bacteria.</title>
        <authorList>
            <person name="Yurchenko T."/>
            <person name="Sevcikova T."/>
            <person name="Pribyl P."/>
            <person name="El Karkouri K."/>
            <person name="Klimes V."/>
            <person name="Amaral R."/>
            <person name="Zbrankova V."/>
            <person name="Kim E."/>
            <person name="Raoult D."/>
            <person name="Santos L.M.A."/>
            <person name="Elias M."/>
        </authorList>
    </citation>
    <scope>NUCLEOTIDE SEQUENCE [LARGE SCALE GENOMIC DNA]</scope>
    <source>
        <strain evidence="15">CCALA 838</strain>
    </source>
</reference>
<keyword evidence="9 10" id="KW-0961">Cell wall biogenesis/degradation</keyword>
<dbReference type="NCBIfam" id="TIGR01143">
    <property type="entry name" value="murF"/>
    <property type="match status" value="1"/>
</dbReference>
<feature type="domain" description="Mur ligase N-terminal catalytic" evidence="12">
    <location>
        <begin position="25"/>
        <end position="93"/>
    </location>
</feature>
<evidence type="ECO:0000256" key="10">
    <source>
        <dbReference type="HAMAP-Rule" id="MF_02019"/>
    </source>
</evidence>
<evidence type="ECO:0000259" key="14">
    <source>
        <dbReference type="Pfam" id="PF08245"/>
    </source>
</evidence>
<keyword evidence="3 10" id="KW-0132">Cell division</keyword>